<comment type="subcellular location">
    <subcellularLocation>
        <location evidence="1">Cell membrane</location>
        <topology evidence="1">Multi-pass membrane protein</topology>
    </subcellularLocation>
</comment>
<feature type="transmembrane region" description="Helical" evidence="6">
    <location>
        <begin position="28"/>
        <end position="47"/>
    </location>
</feature>
<evidence type="ECO:0000256" key="6">
    <source>
        <dbReference type="SAM" id="Phobius"/>
    </source>
</evidence>
<keyword evidence="9" id="KW-1185">Reference proteome</keyword>
<dbReference type="InterPro" id="IPR050445">
    <property type="entry name" value="Bact_polysacc_biosynth/exp"/>
</dbReference>
<dbReference type="EMBL" id="JAAVJI010000010">
    <property type="protein sequence ID" value="NJP02369.1"/>
    <property type="molecule type" value="Genomic_DNA"/>
</dbReference>
<evidence type="ECO:0000313" key="9">
    <source>
        <dbReference type="Proteomes" id="UP000746535"/>
    </source>
</evidence>
<organism evidence="8 9">
    <name type="scientific">Pseudomonas quercus</name>
    <dbReference type="NCBI Taxonomy" id="2722792"/>
    <lineage>
        <taxon>Bacteria</taxon>
        <taxon>Pseudomonadati</taxon>
        <taxon>Pseudomonadota</taxon>
        <taxon>Gammaproteobacteria</taxon>
        <taxon>Pseudomonadales</taxon>
        <taxon>Pseudomonadaceae</taxon>
        <taxon>Pseudomonas</taxon>
    </lineage>
</organism>
<sequence>MLNHPPTTREADEIDLFELAAAVWAQKVLIIGFIVLATGAAAAYAFLSKPIYEARLYVQPPTLNDIADFNYGRTREAELTPYTINDVYGVFTRNLQGESLRRAFFTDVYLPSLSEEQRQGSQDLLYSDFLNTLMIGGPTKDLPDRYSVAVYGSDPAQATAWAKAFVEKAGAQAENEMITNVEREGEVRARNYEHQIATLQETESRVRNDAISRLQEALNVAQAIGLENPPIISGGVAAEVSATMDGQLTYMRGTKALNAEIKNLKERKSDDPFITSLRALQIKQSFYQGLQVSPQTVSVYRQDGPIEVPDRPIKPRKGLIIVGGFIGGGILGVLFALSRFFIGQRRKSLHSA</sequence>
<dbReference type="PANTHER" id="PTHR32309">
    <property type="entry name" value="TYROSINE-PROTEIN KINASE"/>
    <property type="match status" value="1"/>
</dbReference>
<evidence type="ECO:0000313" key="8">
    <source>
        <dbReference type="EMBL" id="NJP02369.1"/>
    </source>
</evidence>
<dbReference type="InterPro" id="IPR003856">
    <property type="entry name" value="LPS_length_determ_N"/>
</dbReference>
<keyword evidence="2" id="KW-1003">Cell membrane</keyword>
<feature type="transmembrane region" description="Helical" evidence="6">
    <location>
        <begin position="319"/>
        <end position="342"/>
    </location>
</feature>
<evidence type="ECO:0000256" key="4">
    <source>
        <dbReference type="ARBA" id="ARBA00022989"/>
    </source>
</evidence>
<dbReference type="RefSeq" id="WP_168084955.1">
    <property type="nucleotide sequence ID" value="NZ_JAAVJI010000010.1"/>
</dbReference>
<keyword evidence="4 6" id="KW-1133">Transmembrane helix</keyword>
<name>A0ABX0YG24_9PSED</name>
<keyword evidence="3 6" id="KW-0812">Transmembrane</keyword>
<protein>
    <submittedName>
        <fullName evidence="8">Chain-length determining protein</fullName>
    </submittedName>
</protein>
<keyword evidence="5 6" id="KW-0472">Membrane</keyword>
<dbReference type="PANTHER" id="PTHR32309:SF13">
    <property type="entry name" value="FERRIC ENTEROBACTIN TRANSPORT PROTEIN FEPE"/>
    <property type="match status" value="1"/>
</dbReference>
<dbReference type="Gene3D" id="3.30.1890.10">
    <property type="entry name" value="FepE-like"/>
    <property type="match status" value="1"/>
</dbReference>
<feature type="domain" description="Polysaccharide chain length determinant N-terminal" evidence="7">
    <location>
        <begin position="12"/>
        <end position="78"/>
    </location>
</feature>
<accession>A0ABX0YG24</accession>
<evidence type="ECO:0000256" key="3">
    <source>
        <dbReference type="ARBA" id="ARBA00022692"/>
    </source>
</evidence>
<proteinExistence type="predicted"/>
<comment type="caution">
    <text evidence="8">The sequence shown here is derived from an EMBL/GenBank/DDBJ whole genome shotgun (WGS) entry which is preliminary data.</text>
</comment>
<evidence type="ECO:0000256" key="1">
    <source>
        <dbReference type="ARBA" id="ARBA00004651"/>
    </source>
</evidence>
<reference evidence="8 9" key="1">
    <citation type="submission" date="2020-03" db="EMBL/GenBank/DDBJ databases">
        <authorList>
            <person name="Wang L."/>
            <person name="He N."/>
            <person name="Li Y."/>
            <person name="Fang Y."/>
            <person name="Zhang F."/>
        </authorList>
    </citation>
    <scope>NUCLEOTIDE SEQUENCE [LARGE SCALE GENOMIC DNA]</scope>
    <source>
        <strain evidence="9">hsmgli-8</strain>
    </source>
</reference>
<evidence type="ECO:0000256" key="5">
    <source>
        <dbReference type="ARBA" id="ARBA00023136"/>
    </source>
</evidence>
<evidence type="ECO:0000259" key="7">
    <source>
        <dbReference type="Pfam" id="PF02706"/>
    </source>
</evidence>
<gene>
    <name evidence="8" type="ORF">HBH25_16090</name>
</gene>
<dbReference type="Proteomes" id="UP000746535">
    <property type="component" value="Unassembled WGS sequence"/>
</dbReference>
<dbReference type="SUPFAM" id="SSF160355">
    <property type="entry name" value="Bacterial polysaccharide co-polymerase-like"/>
    <property type="match status" value="1"/>
</dbReference>
<evidence type="ECO:0000256" key="2">
    <source>
        <dbReference type="ARBA" id="ARBA00022475"/>
    </source>
</evidence>
<dbReference type="Pfam" id="PF02706">
    <property type="entry name" value="Wzz"/>
    <property type="match status" value="1"/>
</dbReference>